<dbReference type="EMBL" id="JANJYI010000003">
    <property type="protein sequence ID" value="KAK2654931.1"/>
    <property type="molecule type" value="Genomic_DNA"/>
</dbReference>
<feature type="compositionally biased region" description="Basic residues" evidence="2">
    <location>
        <begin position="268"/>
        <end position="285"/>
    </location>
</feature>
<sequence length="371" mass="42829">MCDADCECKAFSKVMRLSCKPDDPNSPWIGLRPVKNKNLPIYNRAFQILRSEGLLPDEPEKLLPPFQSTIPCLMACSYDKDFPPLEPSSNQEINLFSRLSQAEQVLNWHSRNARVQNRVLHSIDKIINQISHHVSQHDLHLQHPDTSLHIMYTDLQSRVARLDADLHQYINQGYFGPDFDSKEREIRQLKDQLDQISRDHFTSTPYVSRPHPHPYTPSLIFRIQSLPHIPKPPDHSQFFKSTGDLFRKYPHLSPPRQLDKPLSGRTTRPSKKSSPQKKKASDHHKHTIYVSHQFASFFEETPTETFTTPSETSYESYSSWETYSPALSEKSYHISNLSDSYALLDLSQIFIAFRTDPQPSTQTIETSSNET</sequence>
<protein>
    <submittedName>
        <fullName evidence="3">Uncharacterized protein</fullName>
    </submittedName>
</protein>
<evidence type="ECO:0000313" key="3">
    <source>
        <dbReference type="EMBL" id="KAK2654931.1"/>
    </source>
</evidence>
<feature type="region of interest" description="Disordered" evidence="2">
    <location>
        <begin position="250"/>
        <end position="285"/>
    </location>
</feature>
<gene>
    <name evidence="3" type="ORF">Ddye_007983</name>
</gene>
<feature type="coiled-coil region" evidence="1">
    <location>
        <begin position="152"/>
        <end position="199"/>
    </location>
</feature>
<accession>A0AAD9X8I7</accession>
<organism evidence="3 4">
    <name type="scientific">Dipteronia dyeriana</name>
    <dbReference type="NCBI Taxonomy" id="168575"/>
    <lineage>
        <taxon>Eukaryota</taxon>
        <taxon>Viridiplantae</taxon>
        <taxon>Streptophyta</taxon>
        <taxon>Embryophyta</taxon>
        <taxon>Tracheophyta</taxon>
        <taxon>Spermatophyta</taxon>
        <taxon>Magnoliopsida</taxon>
        <taxon>eudicotyledons</taxon>
        <taxon>Gunneridae</taxon>
        <taxon>Pentapetalae</taxon>
        <taxon>rosids</taxon>
        <taxon>malvids</taxon>
        <taxon>Sapindales</taxon>
        <taxon>Sapindaceae</taxon>
        <taxon>Hippocastanoideae</taxon>
        <taxon>Acereae</taxon>
        <taxon>Dipteronia</taxon>
    </lineage>
</organism>
<name>A0AAD9X8I7_9ROSI</name>
<proteinExistence type="predicted"/>
<dbReference type="Proteomes" id="UP001280121">
    <property type="component" value="Unassembled WGS sequence"/>
</dbReference>
<evidence type="ECO:0000313" key="4">
    <source>
        <dbReference type="Proteomes" id="UP001280121"/>
    </source>
</evidence>
<evidence type="ECO:0000256" key="2">
    <source>
        <dbReference type="SAM" id="MobiDB-lite"/>
    </source>
</evidence>
<keyword evidence="1" id="KW-0175">Coiled coil</keyword>
<keyword evidence="4" id="KW-1185">Reference proteome</keyword>
<comment type="caution">
    <text evidence="3">The sequence shown here is derived from an EMBL/GenBank/DDBJ whole genome shotgun (WGS) entry which is preliminary data.</text>
</comment>
<reference evidence="3" key="1">
    <citation type="journal article" date="2023" name="Plant J.">
        <title>Genome sequences and population genomics provide insights into the demographic history, inbreeding, and mutation load of two 'living fossil' tree species of Dipteronia.</title>
        <authorList>
            <person name="Feng Y."/>
            <person name="Comes H.P."/>
            <person name="Chen J."/>
            <person name="Zhu S."/>
            <person name="Lu R."/>
            <person name="Zhang X."/>
            <person name="Li P."/>
            <person name="Qiu J."/>
            <person name="Olsen K.M."/>
            <person name="Qiu Y."/>
        </authorList>
    </citation>
    <scope>NUCLEOTIDE SEQUENCE</scope>
    <source>
        <strain evidence="3">KIB01</strain>
    </source>
</reference>
<dbReference type="AlphaFoldDB" id="A0AAD9X8I7"/>
<evidence type="ECO:0000256" key="1">
    <source>
        <dbReference type="SAM" id="Coils"/>
    </source>
</evidence>